<evidence type="ECO:0000313" key="2">
    <source>
        <dbReference type="Proteomes" id="UP001055811"/>
    </source>
</evidence>
<comment type="caution">
    <text evidence="1">The sequence shown here is derived from an EMBL/GenBank/DDBJ whole genome shotgun (WGS) entry which is preliminary data.</text>
</comment>
<protein>
    <submittedName>
        <fullName evidence="1">Uncharacterized protein</fullName>
    </submittedName>
</protein>
<evidence type="ECO:0000313" key="1">
    <source>
        <dbReference type="EMBL" id="KAI3788778.1"/>
    </source>
</evidence>
<organism evidence="1 2">
    <name type="scientific">Cichorium intybus</name>
    <name type="common">Chicory</name>
    <dbReference type="NCBI Taxonomy" id="13427"/>
    <lineage>
        <taxon>Eukaryota</taxon>
        <taxon>Viridiplantae</taxon>
        <taxon>Streptophyta</taxon>
        <taxon>Embryophyta</taxon>
        <taxon>Tracheophyta</taxon>
        <taxon>Spermatophyta</taxon>
        <taxon>Magnoliopsida</taxon>
        <taxon>eudicotyledons</taxon>
        <taxon>Gunneridae</taxon>
        <taxon>Pentapetalae</taxon>
        <taxon>asterids</taxon>
        <taxon>campanulids</taxon>
        <taxon>Asterales</taxon>
        <taxon>Asteraceae</taxon>
        <taxon>Cichorioideae</taxon>
        <taxon>Cichorieae</taxon>
        <taxon>Cichoriinae</taxon>
        <taxon>Cichorium</taxon>
    </lineage>
</organism>
<accession>A0ACB9H0A9</accession>
<name>A0ACB9H0A9_CICIN</name>
<proteinExistence type="predicted"/>
<dbReference type="EMBL" id="CM042009">
    <property type="protein sequence ID" value="KAI3788778.1"/>
    <property type="molecule type" value="Genomic_DNA"/>
</dbReference>
<reference evidence="1 2" key="2">
    <citation type="journal article" date="2022" name="Mol. Ecol. Resour.">
        <title>The genomes of chicory, endive, great burdock and yacon provide insights into Asteraceae paleo-polyploidization history and plant inulin production.</title>
        <authorList>
            <person name="Fan W."/>
            <person name="Wang S."/>
            <person name="Wang H."/>
            <person name="Wang A."/>
            <person name="Jiang F."/>
            <person name="Liu H."/>
            <person name="Zhao H."/>
            <person name="Xu D."/>
            <person name="Zhang Y."/>
        </authorList>
    </citation>
    <scope>NUCLEOTIDE SEQUENCE [LARGE SCALE GENOMIC DNA]</scope>
    <source>
        <strain evidence="2">cv. Punajuju</strain>
        <tissue evidence="1">Leaves</tissue>
    </source>
</reference>
<keyword evidence="2" id="KW-1185">Reference proteome</keyword>
<sequence length="150" mass="17598">MVEFDIVLSEVLQLLLNHRLDLHIIQWFAIGHWVLIILWPKNGIAYILDSLKRSATPAKYPIVSIIDEALPGTYKWKIAKCFKQKADWECGFVVIKHMKEFVETIQHNCPTEEFWNKNMLFSSDDIEQMVLNLMSMLVSKEIEGHRKNIQ</sequence>
<reference evidence="2" key="1">
    <citation type="journal article" date="2022" name="Mol. Ecol. Resour.">
        <title>The genomes of chicory, endive, great burdock and yacon provide insights into Asteraceae palaeo-polyploidization history and plant inulin production.</title>
        <authorList>
            <person name="Fan W."/>
            <person name="Wang S."/>
            <person name="Wang H."/>
            <person name="Wang A."/>
            <person name="Jiang F."/>
            <person name="Liu H."/>
            <person name="Zhao H."/>
            <person name="Xu D."/>
            <person name="Zhang Y."/>
        </authorList>
    </citation>
    <scope>NUCLEOTIDE SEQUENCE [LARGE SCALE GENOMIC DNA]</scope>
    <source>
        <strain evidence="2">cv. Punajuju</strain>
    </source>
</reference>
<gene>
    <name evidence="1" type="ORF">L2E82_01554</name>
</gene>
<dbReference type="Proteomes" id="UP001055811">
    <property type="component" value="Linkage Group LG01"/>
</dbReference>